<feature type="transmembrane region" description="Helical" evidence="1">
    <location>
        <begin position="381"/>
        <end position="404"/>
    </location>
</feature>
<comment type="caution">
    <text evidence="2">The sequence shown here is derived from an EMBL/GenBank/DDBJ whole genome shotgun (WGS) entry which is preliminary data.</text>
</comment>
<reference evidence="2 3" key="1">
    <citation type="submission" date="2020-08" db="EMBL/GenBank/DDBJ databases">
        <title>Bridging the membrane lipid divide: bacteria of the FCB group superphylum have the potential to synthesize archaeal ether lipids.</title>
        <authorList>
            <person name="Villanueva L."/>
            <person name="Von Meijenfeldt F.A.B."/>
            <person name="Westbye A.B."/>
            <person name="Yadav S."/>
            <person name="Hopmans E.C."/>
            <person name="Dutilh B.E."/>
            <person name="Sinninghe Damste J.S."/>
        </authorList>
    </citation>
    <scope>NUCLEOTIDE SEQUENCE [LARGE SCALE GENOMIC DNA]</scope>
    <source>
        <strain evidence="2">NIOZ-UU36</strain>
    </source>
</reference>
<feature type="transmembrane region" description="Helical" evidence="1">
    <location>
        <begin position="228"/>
        <end position="251"/>
    </location>
</feature>
<dbReference type="EMBL" id="JACNJN010000056">
    <property type="protein sequence ID" value="MBC8334250.1"/>
    <property type="molecule type" value="Genomic_DNA"/>
</dbReference>
<feature type="transmembrane region" description="Helical" evidence="1">
    <location>
        <begin position="271"/>
        <end position="290"/>
    </location>
</feature>
<organism evidence="2 3">
    <name type="scientific">Candidatus Desulfolinea nitratireducens</name>
    <dbReference type="NCBI Taxonomy" id="2841698"/>
    <lineage>
        <taxon>Bacteria</taxon>
        <taxon>Bacillati</taxon>
        <taxon>Chloroflexota</taxon>
        <taxon>Anaerolineae</taxon>
        <taxon>Anaerolineales</taxon>
        <taxon>Anaerolineales incertae sedis</taxon>
        <taxon>Candidatus Desulfolinea</taxon>
    </lineage>
</organism>
<feature type="transmembrane region" description="Helical" evidence="1">
    <location>
        <begin position="176"/>
        <end position="192"/>
    </location>
</feature>
<feature type="transmembrane region" description="Helical" evidence="1">
    <location>
        <begin position="311"/>
        <end position="331"/>
    </location>
</feature>
<gene>
    <name evidence="2" type="ORF">H8E29_03205</name>
</gene>
<proteinExistence type="predicted"/>
<feature type="transmembrane region" description="Helical" evidence="1">
    <location>
        <begin position="351"/>
        <end position="369"/>
    </location>
</feature>
<evidence type="ECO:0000313" key="3">
    <source>
        <dbReference type="Proteomes" id="UP000614469"/>
    </source>
</evidence>
<feature type="transmembrane region" description="Helical" evidence="1">
    <location>
        <begin position="152"/>
        <end position="169"/>
    </location>
</feature>
<dbReference type="Proteomes" id="UP000614469">
    <property type="component" value="Unassembled WGS sequence"/>
</dbReference>
<feature type="transmembrane region" description="Helical" evidence="1">
    <location>
        <begin position="25"/>
        <end position="43"/>
    </location>
</feature>
<feature type="transmembrane region" description="Helical" evidence="1">
    <location>
        <begin position="198"/>
        <end position="216"/>
    </location>
</feature>
<accession>A0A8J6NHW0</accession>
<evidence type="ECO:0000256" key="1">
    <source>
        <dbReference type="SAM" id="Phobius"/>
    </source>
</evidence>
<feature type="transmembrane region" description="Helical" evidence="1">
    <location>
        <begin position="96"/>
        <end position="117"/>
    </location>
</feature>
<dbReference type="AlphaFoldDB" id="A0A8J6NHW0"/>
<feature type="transmembrane region" description="Helical" evidence="1">
    <location>
        <begin position="129"/>
        <end position="146"/>
    </location>
</feature>
<keyword evidence="1" id="KW-0812">Transmembrane</keyword>
<evidence type="ECO:0000313" key="2">
    <source>
        <dbReference type="EMBL" id="MBC8334250.1"/>
    </source>
</evidence>
<sequence>MSIKSEININEKVISLYEKLFSHKWAIPVFLLGVSVTAFGLLIPNLGYYMDDWHHVYYSYILGSDGLRDMLLIGSNRPYAAWFYDSIFNLFGYKPLGWHIVALVLRWATVVIFWLIFGSLWGKFQRQNVYISLLFLVYPYFMLQPMAVAYSLHWMGFFLYALSLWLMVIAEKKRGYFGAVFVLIALVAEWSHLVSSEYFSGLELLRPLILWILLYRKEKNILRRTRNVFWKWLPFLLVLAVYIYWRFFLLALPGGDRNTPVMLLQFFSEPLQIFASLFNTMIQDAAIVMFNGWHNVVAAKVLNLTNLFNRYVLLVITFSFIFVFIWLKNTYGLRKENIVAPERKRWQKEMLGIGLGILSFGPLPIWLIGQDISSHKNQMAATRFGLASMLGATLILVVVIDYFITQKGKANIAVALLVALSIGVHLNNAHQYQRSWEKQLNLFQQFTQRVPDLEPNTAIISEGEILFFMGEYPTAYALNTIYSDERTGEESNYWFYAIYSSFYGVLNQFFDGMILEENFLLSDFSGNSKESLIISFEPELEQCLWVLRPEDSDLRLISELERKASLISAIDRIQIESKAPRLLPPEIFGKEIPENWCSYYQKADLARQRGEWAKITSLWEDAQKSDKNPANGFEYIPFIEGYAHQENWESVKKMTRHANKVSQGMASILCSTLYNIKDTTPSSVERDNSLTRLTDYLQCQE</sequence>
<protein>
    <submittedName>
        <fullName evidence="2">Uncharacterized protein</fullName>
    </submittedName>
</protein>
<keyword evidence="1" id="KW-1133">Transmembrane helix</keyword>
<keyword evidence="1" id="KW-0472">Membrane</keyword>
<name>A0A8J6NHW0_9CHLR</name>